<proteinExistence type="inferred from homology"/>
<evidence type="ECO:0000256" key="1">
    <source>
        <dbReference type="ARBA" id="ARBA00038310"/>
    </source>
</evidence>
<dbReference type="EMBL" id="JXYA01000027">
    <property type="protein sequence ID" value="KJZ08330.1"/>
    <property type="molecule type" value="Genomic_DNA"/>
</dbReference>
<feature type="domain" description="Amidohydrolase-related" evidence="2">
    <location>
        <begin position="5"/>
        <end position="277"/>
    </location>
</feature>
<comment type="similarity">
    <text evidence="1">Belongs to the metallo-dependent hydrolases superfamily.</text>
</comment>
<dbReference type="Proteomes" id="UP000033452">
    <property type="component" value="Unassembled WGS sequence"/>
</dbReference>
<evidence type="ECO:0000313" key="3">
    <source>
        <dbReference type="EMBL" id="KJZ08330.1"/>
    </source>
</evidence>
<reference evidence="3 4" key="1">
    <citation type="journal article" date="2015" name="BMC Genomics">
        <title>Genome mining reveals unlocked bioactive potential of marine Gram-negative bacteria.</title>
        <authorList>
            <person name="Machado H."/>
            <person name="Sonnenschein E.C."/>
            <person name="Melchiorsen J."/>
            <person name="Gram L."/>
        </authorList>
    </citation>
    <scope>NUCLEOTIDE SEQUENCE [LARGE SCALE GENOMIC DNA]</scope>
    <source>
        <strain evidence="3 4">S2471</strain>
    </source>
</reference>
<dbReference type="SUPFAM" id="SSF51556">
    <property type="entry name" value="Metallo-dependent hydrolases"/>
    <property type="match status" value="1"/>
</dbReference>
<dbReference type="PATRIC" id="fig|43658.5.peg.2758"/>
<dbReference type="AlphaFoldDB" id="A0A0F4QM33"/>
<gene>
    <name evidence="3" type="ORF">TW77_13050</name>
</gene>
<organism evidence="3 4">
    <name type="scientific">Pseudoalteromonas rubra</name>
    <dbReference type="NCBI Taxonomy" id="43658"/>
    <lineage>
        <taxon>Bacteria</taxon>
        <taxon>Pseudomonadati</taxon>
        <taxon>Pseudomonadota</taxon>
        <taxon>Gammaproteobacteria</taxon>
        <taxon>Alteromonadales</taxon>
        <taxon>Pseudoalteromonadaceae</taxon>
        <taxon>Pseudoalteromonas</taxon>
    </lineage>
</organism>
<evidence type="ECO:0000313" key="4">
    <source>
        <dbReference type="Proteomes" id="UP000033452"/>
    </source>
</evidence>
<dbReference type="InterPro" id="IPR006680">
    <property type="entry name" value="Amidohydro-rel"/>
</dbReference>
<protein>
    <recommendedName>
        <fullName evidence="2">Amidohydrolase-related domain-containing protein</fullName>
    </recommendedName>
</protein>
<dbReference type="InterPro" id="IPR052350">
    <property type="entry name" value="Metallo-dep_Lactonases"/>
</dbReference>
<comment type="caution">
    <text evidence="3">The sequence shown here is derived from an EMBL/GenBank/DDBJ whole genome shotgun (WGS) entry which is preliminary data.</text>
</comment>
<dbReference type="RefSeq" id="WP_046005417.1">
    <property type="nucleotide sequence ID" value="NZ_JXYA01000027.1"/>
</dbReference>
<dbReference type="Pfam" id="PF04909">
    <property type="entry name" value="Amidohydro_2"/>
    <property type="match status" value="1"/>
</dbReference>
<dbReference type="OrthoDB" id="9787654at2"/>
<dbReference type="InterPro" id="IPR032466">
    <property type="entry name" value="Metal_Hydrolase"/>
</dbReference>
<evidence type="ECO:0000259" key="2">
    <source>
        <dbReference type="Pfam" id="PF04909"/>
    </source>
</evidence>
<name>A0A0F4QM33_9GAMM</name>
<dbReference type="GO" id="GO:0016787">
    <property type="term" value="F:hydrolase activity"/>
    <property type="evidence" value="ECO:0007669"/>
    <property type="project" value="InterPro"/>
</dbReference>
<dbReference type="PANTHER" id="PTHR43569">
    <property type="entry name" value="AMIDOHYDROLASE"/>
    <property type="match status" value="1"/>
</dbReference>
<keyword evidence="4" id="KW-1185">Reference proteome</keyword>
<dbReference type="Gene3D" id="3.20.20.140">
    <property type="entry name" value="Metal-dependent hydrolases"/>
    <property type="match status" value="1"/>
</dbReference>
<sequence>MSKIIDPHLHFFSLQQGQYHWLKHTPPAWQNLDLIRQDHLPEALSDLRDFTLEGCVHIEAGFDNDQPRRELDWLAEILPVPRYKAVGYAQIDAPNAQFRAQLDALHHPSLIAVRDITEGHDAARLQSPQVADNLAYLSECGLHFEAQFELSQHTVVQHLCDIARQLPQLRIMLNHSGLVGQHDNWQDNAARLAALPHCAIKFSGHELLDHPLPLQAQLHSLLNLFGRERVMFASNHPVCLIQHSYEAIWHKYLNLCEDDAPLWHQLSYANAKSWYGFS</sequence>
<dbReference type="PANTHER" id="PTHR43569:SF2">
    <property type="entry name" value="AMIDOHYDROLASE-RELATED DOMAIN-CONTAINING PROTEIN"/>
    <property type="match status" value="1"/>
</dbReference>
<accession>A0A0F4QM33</accession>